<proteinExistence type="predicted"/>
<evidence type="ECO:0000256" key="3">
    <source>
        <dbReference type="PROSITE-ProRule" id="PRU00176"/>
    </source>
</evidence>
<reference evidence="5 6" key="1">
    <citation type="submission" date="2021-08" db="EMBL/GenBank/DDBJ databases">
        <title>Draft Genome Sequence of Phanerochaete sordida strain YK-624.</title>
        <authorList>
            <person name="Mori T."/>
            <person name="Dohra H."/>
            <person name="Suzuki T."/>
            <person name="Kawagishi H."/>
            <person name="Hirai H."/>
        </authorList>
    </citation>
    <scope>NUCLEOTIDE SEQUENCE [LARGE SCALE GENOMIC DNA]</scope>
    <source>
        <strain evidence="5 6">YK-624</strain>
    </source>
</reference>
<protein>
    <submittedName>
        <fullName evidence="5">RNA-binding domain-containing protein</fullName>
    </submittedName>
</protein>
<dbReference type="GO" id="GO:0003729">
    <property type="term" value="F:mRNA binding"/>
    <property type="evidence" value="ECO:0007669"/>
    <property type="project" value="TreeGrafter"/>
</dbReference>
<comment type="subcellular location">
    <subcellularLocation>
        <location evidence="1">Nucleus</location>
    </subcellularLocation>
</comment>
<dbReference type="InterPro" id="IPR000504">
    <property type="entry name" value="RRM_dom"/>
</dbReference>
<gene>
    <name evidence="5" type="ORF">PsYK624_117740</name>
</gene>
<dbReference type="EMBL" id="BPQB01000050">
    <property type="protein sequence ID" value="GJE95588.1"/>
    <property type="molecule type" value="Genomic_DNA"/>
</dbReference>
<dbReference type="OrthoDB" id="6159137at2759"/>
<dbReference type="InterPro" id="IPR035979">
    <property type="entry name" value="RBD_domain_sf"/>
</dbReference>
<dbReference type="PROSITE" id="PS50102">
    <property type="entry name" value="RRM"/>
    <property type="match status" value="2"/>
</dbReference>
<dbReference type="InterPro" id="IPR051183">
    <property type="entry name" value="U1_U11-U12_snRNP_70-35kDa"/>
</dbReference>
<evidence type="ECO:0000256" key="2">
    <source>
        <dbReference type="ARBA" id="ARBA00023242"/>
    </source>
</evidence>
<dbReference type="InterPro" id="IPR012677">
    <property type="entry name" value="Nucleotide-bd_a/b_plait_sf"/>
</dbReference>
<evidence type="ECO:0000313" key="6">
    <source>
        <dbReference type="Proteomes" id="UP000703269"/>
    </source>
</evidence>
<dbReference type="SMART" id="SM00360">
    <property type="entry name" value="RRM"/>
    <property type="match status" value="2"/>
</dbReference>
<sequence>MYKSEGVTVNDAQIKVQWYKSSLGAMMLSPTLHVTNVQEETELSALRELFAKHAEVENIRFGRHPGTAYVDFRSAEDASSVMDAHMASPLAFDQVPLGLQFAAPSVGNKYVRPAAAPAELHPPHRKIFATRFGKPVSEELLRRVFRSYGEIISVAINYYADSSRNLAFIEFATVEEACKAVEAWKAGKLAALGSLLRMDFWRPPVEHPPHHTLRIEGYSGGKKATEEIAERLSPFVWKTFYPPGAMREGKGSTVAFLEFDTTSHAAAALERLREMKVNGDEQIVASYAPQPKGWRAVGGVQGRDFGGEKFGYGLTTGDKSARLDAETQLFRDVHRRDQWGRLERIAKYLGEDWQPSNSPEVKSLVQNLAKRRAETVNAAQANPVTPQANPIIPQAKPEILLLPRKSKS</sequence>
<dbReference type="PANTHER" id="PTHR13952">
    <property type="entry name" value="U1 SMALL NUCLEAR RIBONUCLEOPROTEIN 70 KD"/>
    <property type="match status" value="1"/>
</dbReference>
<feature type="domain" description="RRM" evidence="4">
    <location>
        <begin position="30"/>
        <end position="104"/>
    </location>
</feature>
<dbReference type="GO" id="GO:0071011">
    <property type="term" value="C:precatalytic spliceosome"/>
    <property type="evidence" value="ECO:0007669"/>
    <property type="project" value="TreeGrafter"/>
</dbReference>
<feature type="domain" description="RRM" evidence="4">
    <location>
        <begin position="125"/>
        <end position="203"/>
    </location>
</feature>
<evidence type="ECO:0000259" key="4">
    <source>
        <dbReference type="PROSITE" id="PS50102"/>
    </source>
</evidence>
<keyword evidence="3" id="KW-0694">RNA-binding</keyword>
<dbReference type="Proteomes" id="UP000703269">
    <property type="component" value="Unassembled WGS sequence"/>
</dbReference>
<evidence type="ECO:0000313" key="5">
    <source>
        <dbReference type="EMBL" id="GJE95588.1"/>
    </source>
</evidence>
<dbReference type="GO" id="GO:0017069">
    <property type="term" value="F:snRNA binding"/>
    <property type="evidence" value="ECO:0007669"/>
    <property type="project" value="TreeGrafter"/>
</dbReference>
<dbReference type="SUPFAM" id="SSF54928">
    <property type="entry name" value="RNA-binding domain, RBD"/>
    <property type="match status" value="2"/>
</dbReference>
<dbReference type="AlphaFoldDB" id="A0A9P3GIK7"/>
<dbReference type="GO" id="GO:0000398">
    <property type="term" value="P:mRNA splicing, via spliceosome"/>
    <property type="evidence" value="ECO:0007669"/>
    <property type="project" value="TreeGrafter"/>
</dbReference>
<dbReference type="PANTHER" id="PTHR13952:SF6">
    <property type="entry name" value="U11_U12 SMALL NUCLEAR RIBONUCLEOPROTEIN 35 KDA PROTEIN"/>
    <property type="match status" value="1"/>
</dbReference>
<accession>A0A9P3GIK7</accession>
<organism evidence="5 6">
    <name type="scientific">Phanerochaete sordida</name>
    <dbReference type="NCBI Taxonomy" id="48140"/>
    <lineage>
        <taxon>Eukaryota</taxon>
        <taxon>Fungi</taxon>
        <taxon>Dikarya</taxon>
        <taxon>Basidiomycota</taxon>
        <taxon>Agaricomycotina</taxon>
        <taxon>Agaricomycetes</taxon>
        <taxon>Polyporales</taxon>
        <taxon>Phanerochaetaceae</taxon>
        <taxon>Phanerochaete</taxon>
    </lineage>
</organism>
<name>A0A9P3GIK7_9APHY</name>
<dbReference type="Gene3D" id="3.30.70.330">
    <property type="match status" value="2"/>
</dbReference>
<evidence type="ECO:0000256" key="1">
    <source>
        <dbReference type="ARBA" id="ARBA00004123"/>
    </source>
</evidence>
<keyword evidence="6" id="KW-1185">Reference proteome</keyword>
<keyword evidence="2" id="KW-0539">Nucleus</keyword>
<dbReference type="CDD" id="cd00590">
    <property type="entry name" value="RRM_SF"/>
    <property type="match status" value="2"/>
</dbReference>
<comment type="caution">
    <text evidence="5">The sequence shown here is derived from an EMBL/GenBank/DDBJ whole genome shotgun (WGS) entry which is preliminary data.</text>
</comment>
<dbReference type="Pfam" id="PF00076">
    <property type="entry name" value="RRM_1"/>
    <property type="match status" value="2"/>
</dbReference>